<feature type="non-terminal residue" evidence="1">
    <location>
        <position position="1"/>
    </location>
</feature>
<protein>
    <submittedName>
        <fullName evidence="1">Uncharacterized protein</fullName>
    </submittedName>
</protein>
<organism evidence="1 2">
    <name type="scientific">Mucuna pruriens</name>
    <name type="common">Velvet bean</name>
    <name type="synonym">Dolichos pruriens</name>
    <dbReference type="NCBI Taxonomy" id="157652"/>
    <lineage>
        <taxon>Eukaryota</taxon>
        <taxon>Viridiplantae</taxon>
        <taxon>Streptophyta</taxon>
        <taxon>Embryophyta</taxon>
        <taxon>Tracheophyta</taxon>
        <taxon>Spermatophyta</taxon>
        <taxon>Magnoliopsida</taxon>
        <taxon>eudicotyledons</taxon>
        <taxon>Gunneridae</taxon>
        <taxon>Pentapetalae</taxon>
        <taxon>rosids</taxon>
        <taxon>fabids</taxon>
        <taxon>Fabales</taxon>
        <taxon>Fabaceae</taxon>
        <taxon>Papilionoideae</taxon>
        <taxon>50 kb inversion clade</taxon>
        <taxon>NPAAA clade</taxon>
        <taxon>indigoferoid/millettioid clade</taxon>
        <taxon>Phaseoleae</taxon>
        <taxon>Mucuna</taxon>
    </lineage>
</organism>
<proteinExistence type="predicted"/>
<keyword evidence="2" id="KW-1185">Reference proteome</keyword>
<dbReference type="AlphaFoldDB" id="A0A371EJK9"/>
<sequence>MSKCTTLATKSYKMPPLELVELKRQLEKLLDKQFVKLMGVLASQVEEDKSMRLCVDCHQLVVLMNDILMESMTWEERVEYLRVVLQVFRDK</sequence>
<accession>A0A371EJK9</accession>
<dbReference type="Proteomes" id="UP000257109">
    <property type="component" value="Unassembled WGS sequence"/>
</dbReference>
<gene>
    <name evidence="1" type="ORF">CR513_55028</name>
</gene>
<name>A0A371EJK9_MUCPR</name>
<evidence type="ECO:0000313" key="2">
    <source>
        <dbReference type="Proteomes" id="UP000257109"/>
    </source>
</evidence>
<dbReference type="EMBL" id="QJKJ01013537">
    <property type="protein sequence ID" value="RDX66227.1"/>
    <property type="molecule type" value="Genomic_DNA"/>
</dbReference>
<comment type="caution">
    <text evidence="1">The sequence shown here is derived from an EMBL/GenBank/DDBJ whole genome shotgun (WGS) entry which is preliminary data.</text>
</comment>
<reference evidence="1" key="1">
    <citation type="submission" date="2018-05" db="EMBL/GenBank/DDBJ databases">
        <title>Draft genome of Mucuna pruriens seed.</title>
        <authorList>
            <person name="Nnadi N.E."/>
            <person name="Vos R."/>
            <person name="Hasami M.H."/>
            <person name="Devisetty U.K."/>
            <person name="Aguiy J.C."/>
        </authorList>
    </citation>
    <scope>NUCLEOTIDE SEQUENCE [LARGE SCALE GENOMIC DNA]</scope>
    <source>
        <strain evidence="1">JCA_2017</strain>
    </source>
</reference>
<evidence type="ECO:0000313" key="1">
    <source>
        <dbReference type="EMBL" id="RDX66227.1"/>
    </source>
</evidence>